<feature type="signal peptide" evidence="2">
    <location>
        <begin position="1"/>
        <end position="19"/>
    </location>
</feature>
<protein>
    <submittedName>
        <fullName evidence="3">Uncharacterized protein</fullName>
    </submittedName>
</protein>
<dbReference type="Gramene" id="OE9A013372T1">
    <property type="protein sequence ID" value="OE9A013372C1"/>
    <property type="gene ID" value="OE9A013372"/>
</dbReference>
<evidence type="ECO:0000256" key="1">
    <source>
        <dbReference type="SAM" id="MobiDB-lite"/>
    </source>
</evidence>
<organism evidence="3 4">
    <name type="scientific">Olea europaea subsp. europaea</name>
    <dbReference type="NCBI Taxonomy" id="158383"/>
    <lineage>
        <taxon>Eukaryota</taxon>
        <taxon>Viridiplantae</taxon>
        <taxon>Streptophyta</taxon>
        <taxon>Embryophyta</taxon>
        <taxon>Tracheophyta</taxon>
        <taxon>Spermatophyta</taxon>
        <taxon>Magnoliopsida</taxon>
        <taxon>eudicotyledons</taxon>
        <taxon>Gunneridae</taxon>
        <taxon>Pentapetalae</taxon>
        <taxon>asterids</taxon>
        <taxon>lamiids</taxon>
        <taxon>Lamiales</taxon>
        <taxon>Oleaceae</taxon>
        <taxon>Oleeae</taxon>
        <taxon>Olea</taxon>
    </lineage>
</organism>
<evidence type="ECO:0000256" key="2">
    <source>
        <dbReference type="SAM" id="SignalP"/>
    </source>
</evidence>
<dbReference type="AlphaFoldDB" id="A0A8S0TSE9"/>
<name>A0A8S0TSE9_OLEEU</name>
<accession>A0A8S0TSE9</accession>
<feature type="chain" id="PRO_5035846804" evidence="2">
    <location>
        <begin position="20"/>
        <end position="196"/>
    </location>
</feature>
<evidence type="ECO:0000313" key="4">
    <source>
        <dbReference type="Proteomes" id="UP000594638"/>
    </source>
</evidence>
<reference evidence="3 4" key="1">
    <citation type="submission" date="2019-12" db="EMBL/GenBank/DDBJ databases">
        <authorList>
            <person name="Alioto T."/>
            <person name="Alioto T."/>
            <person name="Gomez Garrido J."/>
        </authorList>
    </citation>
    <scope>NUCLEOTIDE SEQUENCE [LARGE SCALE GENOMIC DNA]</scope>
</reference>
<feature type="region of interest" description="Disordered" evidence="1">
    <location>
        <begin position="134"/>
        <end position="164"/>
    </location>
</feature>
<dbReference type="EMBL" id="CACTIH010007260">
    <property type="protein sequence ID" value="CAA3006479.1"/>
    <property type="molecule type" value="Genomic_DNA"/>
</dbReference>
<dbReference type="Proteomes" id="UP000594638">
    <property type="component" value="Unassembled WGS sequence"/>
</dbReference>
<evidence type="ECO:0000313" key="3">
    <source>
        <dbReference type="EMBL" id="CAA3006479.1"/>
    </source>
</evidence>
<sequence length="196" mass="21350">MRHSALLLNLLALLPLLGAAGPSASTAIAAARAGPSSSFSSRSKPARSPCRETEHFQWQSQRSQTVAGAPRLRFSLCQSQEVPAVTDLDENDVAIFSLGRSLPFANTPHTLPGREWQSLSAVWRRAVVSSRPPLPNLCDSQNSSPIRNLKSERQPPGRQANFSVGAKSHKFRRHKFRSAAHVVVFGPNPLARLLCD</sequence>
<keyword evidence="2" id="KW-0732">Signal</keyword>
<keyword evidence="4" id="KW-1185">Reference proteome</keyword>
<gene>
    <name evidence="3" type="ORF">OLEA9_A013372</name>
</gene>
<comment type="caution">
    <text evidence="3">The sequence shown here is derived from an EMBL/GenBank/DDBJ whole genome shotgun (WGS) entry which is preliminary data.</text>
</comment>
<proteinExistence type="predicted"/>